<organism evidence="1 2">
    <name type="scientific">Naganishia friedmannii</name>
    <dbReference type="NCBI Taxonomy" id="89922"/>
    <lineage>
        <taxon>Eukaryota</taxon>
        <taxon>Fungi</taxon>
        <taxon>Dikarya</taxon>
        <taxon>Basidiomycota</taxon>
        <taxon>Agaricomycotina</taxon>
        <taxon>Tremellomycetes</taxon>
        <taxon>Filobasidiales</taxon>
        <taxon>Filobasidiaceae</taxon>
        <taxon>Naganishia</taxon>
    </lineage>
</organism>
<protein>
    <submittedName>
        <fullName evidence="1">Uncharacterized protein</fullName>
    </submittedName>
</protein>
<name>A0ACC2UXJ0_9TREE</name>
<sequence>MPQAVIPVEMYSVIAEILAGDQAFGTLANLNLANHAIRDETLPVLFETLLFDDYVTLALEEEDLCSSLGDTYDWLHLLPNLALTVSLGSPPPGDTCFDYCIRLYKPLKPITVFGCVTKTRLSPRLLKDLAQDDAGHPISDETSVPSASRRLMRFVLEHGAYFIAEDPAAPNNVVEWTTNIMMENSYFVEDPGPVSSTAGDEPSITNDGQIADTICELLKLTIRQCPSVRVEEGRHLGILHTRPAVDKFFEKIILSYSFTVFDSTFGQIVQRTN</sequence>
<dbReference type="Proteomes" id="UP001227268">
    <property type="component" value="Unassembled WGS sequence"/>
</dbReference>
<gene>
    <name evidence="1" type="ORF">QFC21_007096</name>
</gene>
<proteinExistence type="predicted"/>
<reference evidence="1" key="1">
    <citation type="submission" date="2023-04" db="EMBL/GenBank/DDBJ databases">
        <title>Draft Genome sequencing of Naganishia species isolated from polar environments using Oxford Nanopore Technology.</title>
        <authorList>
            <person name="Leo P."/>
            <person name="Venkateswaran K."/>
        </authorList>
    </citation>
    <scope>NUCLEOTIDE SEQUENCE</scope>
    <source>
        <strain evidence="1">MNA-CCFEE 5423</strain>
    </source>
</reference>
<comment type="caution">
    <text evidence="1">The sequence shown here is derived from an EMBL/GenBank/DDBJ whole genome shotgun (WGS) entry which is preliminary data.</text>
</comment>
<evidence type="ECO:0000313" key="1">
    <source>
        <dbReference type="EMBL" id="KAJ9091793.1"/>
    </source>
</evidence>
<keyword evidence="2" id="KW-1185">Reference proteome</keyword>
<accession>A0ACC2UXJ0</accession>
<dbReference type="EMBL" id="JASBWT010000046">
    <property type="protein sequence ID" value="KAJ9091793.1"/>
    <property type="molecule type" value="Genomic_DNA"/>
</dbReference>
<evidence type="ECO:0000313" key="2">
    <source>
        <dbReference type="Proteomes" id="UP001227268"/>
    </source>
</evidence>